<dbReference type="NCBIfam" id="TIGR03032">
    <property type="entry name" value="TIGR03032 family protein"/>
    <property type="match status" value="1"/>
</dbReference>
<dbReference type="InterPro" id="IPR017481">
    <property type="entry name" value="CHP03032"/>
</dbReference>
<accession>A0ABS4ST38</accession>
<dbReference type="RefSeq" id="WP_209770329.1">
    <property type="nucleotide sequence ID" value="NZ_JAGINP010000024.1"/>
</dbReference>
<evidence type="ECO:0000313" key="3">
    <source>
        <dbReference type="EMBL" id="MBP2295728.1"/>
    </source>
</evidence>
<feature type="region of interest" description="Disordered" evidence="1">
    <location>
        <begin position="327"/>
        <end position="355"/>
    </location>
</feature>
<sequence>MIDGSPRLLDWFAGEGGAVAFTTYQSGRLFLLGLGAGNRLRAQVRQIPRCQGLWSDGQTLWVGGEAHLWRFDNALPAGTCAPNGSDRVYEPRQCFATGDVDIHDIAVDGDGRPLFVNTAHSCLALPRPDGGFDPVWRPPFISELKAEDRCHLNGLAMGTDGRPAYVTAFGRADVMEGWREHRLSGGLVIDVASGETVCAGLSMPHSPRLHDGRLWLLNSGTGELGTVDRGSGRFEPVCFCPGYARGLAFLGKWAVIGLSRPRRGNSTFAGLPLDDRLAAKGVGPRCGFVVVDTTTGTLAHALTIHHTIDELYDVAVLPGVRRPEALKPIAGAAKPEPTTNDDALKNADRAGADQS</sequence>
<name>A0ABS4ST38_9PROT</name>
<feature type="compositionally biased region" description="Basic and acidic residues" evidence="1">
    <location>
        <begin position="342"/>
        <end position="355"/>
    </location>
</feature>
<gene>
    <name evidence="3" type="ORF">J2851_005541</name>
</gene>
<evidence type="ECO:0000313" key="4">
    <source>
        <dbReference type="Proteomes" id="UP000781958"/>
    </source>
</evidence>
<reference evidence="3 4" key="1">
    <citation type="submission" date="2021-03" db="EMBL/GenBank/DDBJ databases">
        <title>Genomic Encyclopedia of Type Strains, Phase III (KMG-III): the genomes of soil and plant-associated and newly described type strains.</title>
        <authorList>
            <person name="Whitman W."/>
        </authorList>
    </citation>
    <scope>NUCLEOTIDE SEQUENCE [LARGE SCALE GENOMIC DNA]</scope>
    <source>
        <strain evidence="3 4">IMMIB AFH-6</strain>
    </source>
</reference>
<protein>
    <submittedName>
        <fullName evidence="3">Uncharacterized protein (TIGR03032 family)</fullName>
    </submittedName>
</protein>
<organism evidence="3 4">
    <name type="scientific">Azospirillum rugosum</name>
    <dbReference type="NCBI Taxonomy" id="416170"/>
    <lineage>
        <taxon>Bacteria</taxon>
        <taxon>Pseudomonadati</taxon>
        <taxon>Pseudomonadota</taxon>
        <taxon>Alphaproteobacteria</taxon>
        <taxon>Rhodospirillales</taxon>
        <taxon>Azospirillaceae</taxon>
        <taxon>Azospirillum</taxon>
    </lineage>
</organism>
<dbReference type="Proteomes" id="UP000781958">
    <property type="component" value="Unassembled WGS sequence"/>
</dbReference>
<feature type="domain" description="Conserved hypothetical protein CHP03032" evidence="2">
    <location>
        <begin position="8"/>
        <end position="326"/>
    </location>
</feature>
<dbReference type="SUPFAM" id="SSF63825">
    <property type="entry name" value="YWTD domain"/>
    <property type="match status" value="1"/>
</dbReference>
<comment type="caution">
    <text evidence="3">The sequence shown here is derived from an EMBL/GenBank/DDBJ whole genome shotgun (WGS) entry which is preliminary data.</text>
</comment>
<proteinExistence type="predicted"/>
<evidence type="ECO:0000256" key="1">
    <source>
        <dbReference type="SAM" id="MobiDB-lite"/>
    </source>
</evidence>
<dbReference type="EMBL" id="JAGINP010000024">
    <property type="protein sequence ID" value="MBP2295728.1"/>
    <property type="molecule type" value="Genomic_DNA"/>
</dbReference>
<keyword evidence="4" id="KW-1185">Reference proteome</keyword>
<evidence type="ECO:0000259" key="2">
    <source>
        <dbReference type="Pfam" id="PF16261"/>
    </source>
</evidence>
<dbReference type="Pfam" id="PF16261">
    <property type="entry name" value="DUF4915"/>
    <property type="match status" value="1"/>
</dbReference>